<evidence type="ECO:0000313" key="5">
    <source>
        <dbReference type="Proteomes" id="UP000178912"/>
    </source>
</evidence>
<evidence type="ECO:0000256" key="2">
    <source>
        <dbReference type="SAM" id="Phobius"/>
    </source>
</evidence>
<keyword evidence="2" id="KW-1133">Transmembrane helix</keyword>
<dbReference type="InterPro" id="IPR038967">
    <property type="entry name" value="Dsc4-like"/>
</dbReference>
<feature type="region of interest" description="Disordered" evidence="1">
    <location>
        <begin position="253"/>
        <end position="296"/>
    </location>
</feature>
<keyword evidence="2" id="KW-0812">Transmembrane</keyword>
<evidence type="ECO:0000313" key="4">
    <source>
        <dbReference type="EMBL" id="CZS91094.1"/>
    </source>
</evidence>
<dbReference type="Proteomes" id="UP000178912">
    <property type="component" value="Unassembled WGS sequence"/>
</dbReference>
<proteinExistence type="predicted"/>
<accession>A0A1E1K3J6</accession>
<feature type="region of interest" description="Disordered" evidence="1">
    <location>
        <begin position="1"/>
        <end position="60"/>
    </location>
</feature>
<reference evidence="5" key="1">
    <citation type="submission" date="2016-03" db="EMBL/GenBank/DDBJ databases">
        <authorList>
            <person name="Guldener U."/>
        </authorList>
    </citation>
    <scope>NUCLEOTIDE SEQUENCE [LARGE SCALE GENOMIC DNA]</scope>
    <source>
        <strain evidence="5">04CH-RAC-A.6.1</strain>
    </source>
</reference>
<dbReference type="EMBL" id="FJUX01000007">
    <property type="protein sequence ID" value="CZS91094.1"/>
    <property type="molecule type" value="Genomic_DNA"/>
</dbReference>
<feature type="compositionally biased region" description="Basic and acidic residues" evidence="1">
    <location>
        <begin position="264"/>
        <end position="282"/>
    </location>
</feature>
<sequence length="365" mass="39887">MNNDSTPSDLPSSVPTTAPATDPRSASEAVPAGAVDDTSDSAAAVESQNVQPDSPVKKRARDQTKKKFGFINNLSLQLDVLIYVELCILYYMDCSFFRLLLRAINQMMFLSPKQKFVPAAPIHKPYIGAIFAPNFICILLHLFTERSSASEIMRGYLHGGVIIDLIGQKGPTSKCHLVMLDLLILALQCFMLAVHVERERLSAVNDALASTSPTAATGIPREAVISAQSLDAEERGVLGESIATSEGDIELQLMPHTVSGDPPFRNENEADEGRNEERERLLAEPPAPQDDDDDGSLDVMWSGMAIVADFHILHNLRRQWLDYGNATESAIQTIGFSTAFAAHTASRRMNAASARFQRDVETLTS</sequence>
<dbReference type="Pfam" id="PF08508">
    <property type="entry name" value="DUF1746"/>
    <property type="match status" value="1"/>
</dbReference>
<feature type="transmembrane region" description="Helical" evidence="2">
    <location>
        <begin position="80"/>
        <end position="101"/>
    </location>
</feature>
<dbReference type="GO" id="GO:0044695">
    <property type="term" value="C:Dsc E3 ubiquitin ligase complex"/>
    <property type="evidence" value="ECO:0007669"/>
    <property type="project" value="InterPro"/>
</dbReference>
<protein>
    <recommendedName>
        <fullName evidence="3">DUF1746 domain-containing protein</fullName>
    </recommendedName>
</protein>
<evidence type="ECO:0000256" key="1">
    <source>
        <dbReference type="SAM" id="MobiDB-lite"/>
    </source>
</evidence>
<feature type="compositionally biased region" description="Low complexity" evidence="1">
    <location>
        <begin position="32"/>
        <end position="47"/>
    </location>
</feature>
<feature type="transmembrane region" description="Helical" evidence="2">
    <location>
        <begin position="122"/>
        <end position="143"/>
    </location>
</feature>
<keyword evidence="5" id="KW-1185">Reference proteome</keyword>
<gene>
    <name evidence="4" type="ORF">RAG0_01872</name>
</gene>
<keyword evidence="2" id="KW-0472">Membrane</keyword>
<dbReference type="GO" id="GO:0005783">
    <property type="term" value="C:endoplasmic reticulum"/>
    <property type="evidence" value="ECO:0007669"/>
    <property type="project" value="TreeGrafter"/>
</dbReference>
<dbReference type="OrthoDB" id="5428737at2759"/>
<name>A0A1E1K3J6_9HELO</name>
<evidence type="ECO:0000259" key="3">
    <source>
        <dbReference type="Pfam" id="PF08508"/>
    </source>
</evidence>
<organism evidence="4 5">
    <name type="scientific">Rhynchosporium agropyri</name>
    <dbReference type="NCBI Taxonomy" id="914238"/>
    <lineage>
        <taxon>Eukaryota</taxon>
        <taxon>Fungi</taxon>
        <taxon>Dikarya</taxon>
        <taxon>Ascomycota</taxon>
        <taxon>Pezizomycotina</taxon>
        <taxon>Leotiomycetes</taxon>
        <taxon>Helotiales</taxon>
        <taxon>Ploettnerulaceae</taxon>
        <taxon>Rhynchosporium</taxon>
    </lineage>
</organism>
<dbReference type="AlphaFoldDB" id="A0A1E1K3J6"/>
<feature type="domain" description="DUF1746" evidence="3">
    <location>
        <begin position="78"/>
        <end position="191"/>
    </location>
</feature>
<dbReference type="PANTHER" id="PTHR39405">
    <property type="entry name" value="DSC E3 UBIQUITIN LIGASE COMPLEX SUBUNIT 4"/>
    <property type="match status" value="1"/>
</dbReference>
<dbReference type="GO" id="GO:0032933">
    <property type="term" value="P:SREBP signaling pathway"/>
    <property type="evidence" value="ECO:0007669"/>
    <property type="project" value="InterPro"/>
</dbReference>
<feature type="compositionally biased region" description="Polar residues" evidence="1">
    <location>
        <begin position="1"/>
        <end position="19"/>
    </location>
</feature>
<dbReference type="InterPro" id="IPR013715">
    <property type="entry name" value="DUF1746"/>
</dbReference>
<dbReference type="PANTHER" id="PTHR39405:SF1">
    <property type="entry name" value="DSC E3 UBIQUITIN LIGASE COMPLEX SUBUNIT 4"/>
    <property type="match status" value="1"/>
</dbReference>